<evidence type="ECO:0000313" key="2">
    <source>
        <dbReference type="Proteomes" id="UP000663881"/>
    </source>
</evidence>
<reference evidence="1" key="1">
    <citation type="submission" date="2021-02" db="EMBL/GenBank/DDBJ databases">
        <authorList>
            <person name="Nowell W R."/>
        </authorList>
    </citation>
    <scope>NUCLEOTIDE SEQUENCE</scope>
</reference>
<sequence>GFDHQINSNEQLNHHPEQEPFSFEFHPQTFQILFDMIKQLTLFVTHLKYLSAIHLNLHGKLLQINDRIRKILPPFHRMNFDLSEFVNEEQLTSWFELFLNLSHEQNSISEEASKAIVYLLHLRMLSFTEKLSFMHQYIIENQHPILINQLMNELNKNETLLCWIEILRDENNNDQTERTKALNILESFIEIYFNSSEQINKEQIEKVLLLFQQLLIGQMILRTTSDDSIHEPIDVPSSVVIQYLTYLFRHYSSTTESTLFDSAIVGLCLMTKTDEVFDFMAVQPVFAAILPILADSMLQSVTKDNVIANYHGLLSWLIGKMTFVLIIGSPLDSSEIKHGEIMQSKIFDGGYEKSISEK</sequence>
<organism evidence="1 2">
    <name type="scientific">Adineta steineri</name>
    <dbReference type="NCBI Taxonomy" id="433720"/>
    <lineage>
        <taxon>Eukaryota</taxon>
        <taxon>Metazoa</taxon>
        <taxon>Spiralia</taxon>
        <taxon>Gnathifera</taxon>
        <taxon>Rotifera</taxon>
        <taxon>Eurotatoria</taxon>
        <taxon>Bdelloidea</taxon>
        <taxon>Adinetida</taxon>
        <taxon>Adinetidae</taxon>
        <taxon>Adineta</taxon>
    </lineage>
</organism>
<comment type="caution">
    <text evidence="1">The sequence shown here is derived from an EMBL/GenBank/DDBJ whole genome shotgun (WGS) entry which is preliminary data.</text>
</comment>
<gene>
    <name evidence="1" type="ORF">OKA104_LOCUS44362</name>
</gene>
<feature type="non-terminal residue" evidence="1">
    <location>
        <position position="1"/>
    </location>
</feature>
<protein>
    <submittedName>
        <fullName evidence="1">Uncharacterized protein</fullName>
    </submittedName>
</protein>
<feature type="non-terminal residue" evidence="1">
    <location>
        <position position="358"/>
    </location>
</feature>
<evidence type="ECO:0000313" key="1">
    <source>
        <dbReference type="EMBL" id="CAF4265371.1"/>
    </source>
</evidence>
<dbReference type="AlphaFoldDB" id="A0A820FMI6"/>
<name>A0A820FMI6_9BILA</name>
<dbReference type="Proteomes" id="UP000663881">
    <property type="component" value="Unassembled WGS sequence"/>
</dbReference>
<dbReference type="EMBL" id="CAJOAY010013420">
    <property type="protein sequence ID" value="CAF4265371.1"/>
    <property type="molecule type" value="Genomic_DNA"/>
</dbReference>
<proteinExistence type="predicted"/>
<accession>A0A820FMI6</accession>